<keyword evidence="5" id="KW-1185">Reference proteome</keyword>
<dbReference type="PIRSF" id="PIRSF006487">
    <property type="entry name" value="GcvT"/>
    <property type="match status" value="1"/>
</dbReference>
<dbReference type="Pfam" id="PF08669">
    <property type="entry name" value="GCV_T_C"/>
    <property type="match status" value="1"/>
</dbReference>
<dbReference type="InterPro" id="IPR017703">
    <property type="entry name" value="YgfZ/GCV_T_CS"/>
</dbReference>
<dbReference type="SUPFAM" id="SSF101790">
    <property type="entry name" value="Aminomethyltransferase beta-barrel domain"/>
    <property type="match status" value="1"/>
</dbReference>
<keyword evidence="4" id="KW-0489">Methyltransferase</keyword>
<protein>
    <submittedName>
        <fullName evidence="4">Aminomethyltransferase</fullName>
        <ecNumber evidence="4">2.1.2.10</ecNumber>
    </submittedName>
</protein>
<dbReference type="SUPFAM" id="SSF103025">
    <property type="entry name" value="Folate-binding domain"/>
    <property type="match status" value="1"/>
</dbReference>
<reference evidence="4 5" key="1">
    <citation type="submission" date="2019-02" db="EMBL/GenBank/DDBJ databases">
        <title>Deep-cultivation of Planctomycetes and their phenomic and genomic characterization uncovers novel biology.</title>
        <authorList>
            <person name="Wiegand S."/>
            <person name="Jogler M."/>
            <person name="Boedeker C."/>
            <person name="Pinto D."/>
            <person name="Vollmers J."/>
            <person name="Rivas-Marin E."/>
            <person name="Kohn T."/>
            <person name="Peeters S.H."/>
            <person name="Heuer A."/>
            <person name="Rast P."/>
            <person name="Oberbeckmann S."/>
            <person name="Bunk B."/>
            <person name="Jeske O."/>
            <person name="Meyerdierks A."/>
            <person name="Storesund J.E."/>
            <person name="Kallscheuer N."/>
            <person name="Luecker S."/>
            <person name="Lage O.M."/>
            <person name="Pohl T."/>
            <person name="Merkel B.J."/>
            <person name="Hornburger P."/>
            <person name="Mueller R.-W."/>
            <person name="Bruemmer F."/>
            <person name="Labrenz M."/>
            <person name="Spormann A.M."/>
            <person name="Op den Camp H."/>
            <person name="Overmann J."/>
            <person name="Amann R."/>
            <person name="Jetten M.S.M."/>
            <person name="Mascher T."/>
            <person name="Medema M.H."/>
            <person name="Devos D.P."/>
            <person name="Kaster A.-K."/>
            <person name="Ovreas L."/>
            <person name="Rohde M."/>
            <person name="Galperin M.Y."/>
            <person name="Jogler C."/>
        </authorList>
    </citation>
    <scope>NUCLEOTIDE SEQUENCE [LARGE SCALE GENOMIC DNA]</scope>
    <source>
        <strain evidence="4 5">ETA_A8</strain>
    </source>
</reference>
<dbReference type="GO" id="GO:0008168">
    <property type="term" value="F:methyltransferase activity"/>
    <property type="evidence" value="ECO:0007669"/>
    <property type="project" value="UniProtKB-KW"/>
</dbReference>
<dbReference type="GO" id="GO:0032259">
    <property type="term" value="P:methylation"/>
    <property type="evidence" value="ECO:0007669"/>
    <property type="project" value="UniProtKB-KW"/>
</dbReference>
<dbReference type="GO" id="GO:0016226">
    <property type="term" value="P:iron-sulfur cluster assembly"/>
    <property type="evidence" value="ECO:0007669"/>
    <property type="project" value="TreeGrafter"/>
</dbReference>
<evidence type="ECO:0000313" key="5">
    <source>
        <dbReference type="Proteomes" id="UP000315017"/>
    </source>
</evidence>
<dbReference type="EC" id="2.1.2.10" evidence="4"/>
<sequence>MTAPTAEQLADYQILTTGAGLVSLPRTQLALSGEDRATFLQAFCTGDIKKLQTGMGCEAFITNHQGKVAGHVLVFCDADRLLLDGAPGQAEKLIVHLDRFVISERVEFRDLSTDHAEFLLAGPTSAAVLQKLNIAPAAERLSHAKVSIGGEEVSLRTVDLLRVPNFLFSVPATAREVVQRAIVAAGAKVCSEAAFELARLEAGYPIFGTDISEENLPQEVQRNTQAISFTKGCYLGQETIARLDALGHVNRVLTGLKLPANHGLAAGATILQGEKKLAQITSIGYSPNLGADLALAYVRTIHASPGKKLTLASGEAEVIALPLQN</sequence>
<proteinExistence type="predicted"/>
<dbReference type="InterPro" id="IPR027266">
    <property type="entry name" value="TrmE/GcvT-like"/>
</dbReference>
<feature type="domain" description="GCVT N-terminal" evidence="2">
    <location>
        <begin position="28"/>
        <end position="220"/>
    </location>
</feature>
<evidence type="ECO:0000313" key="4">
    <source>
        <dbReference type="EMBL" id="QDU28385.1"/>
    </source>
</evidence>
<dbReference type="AlphaFoldDB" id="A0A517YDS9"/>
<dbReference type="InterPro" id="IPR045179">
    <property type="entry name" value="YgfZ/GcvT"/>
</dbReference>
<gene>
    <name evidence="4" type="primary">gcvT_2</name>
    <name evidence="4" type="ORF">ETAA8_34850</name>
</gene>
<dbReference type="Proteomes" id="UP000315017">
    <property type="component" value="Chromosome"/>
</dbReference>
<accession>A0A517YDS9</accession>
<evidence type="ECO:0000259" key="3">
    <source>
        <dbReference type="Pfam" id="PF08669"/>
    </source>
</evidence>
<dbReference type="RefSeq" id="WP_145090579.1">
    <property type="nucleotide sequence ID" value="NZ_CP036274.1"/>
</dbReference>
<keyword evidence="4" id="KW-0808">Transferase</keyword>
<dbReference type="NCBIfam" id="TIGR03317">
    <property type="entry name" value="ygfZ_signature"/>
    <property type="match status" value="1"/>
</dbReference>
<evidence type="ECO:0000259" key="2">
    <source>
        <dbReference type="Pfam" id="PF01571"/>
    </source>
</evidence>
<dbReference type="InterPro" id="IPR006222">
    <property type="entry name" value="GCVT_N"/>
</dbReference>
<dbReference type="KEGG" id="aagg:ETAA8_34850"/>
<name>A0A517YDS9_9BACT</name>
<dbReference type="PANTHER" id="PTHR22602:SF0">
    <property type="entry name" value="TRANSFERASE CAF17, MITOCHONDRIAL-RELATED"/>
    <property type="match status" value="1"/>
</dbReference>
<dbReference type="InterPro" id="IPR029043">
    <property type="entry name" value="GcvT/YgfZ_C"/>
</dbReference>
<keyword evidence="1" id="KW-0809">Transit peptide</keyword>
<evidence type="ECO:0000256" key="1">
    <source>
        <dbReference type="ARBA" id="ARBA00022946"/>
    </source>
</evidence>
<dbReference type="InterPro" id="IPR013977">
    <property type="entry name" value="GcvT_C"/>
</dbReference>
<dbReference type="Gene3D" id="3.30.1360.120">
    <property type="entry name" value="Probable tRNA modification gtpase trme, domain 1"/>
    <property type="match status" value="1"/>
</dbReference>
<dbReference type="Pfam" id="PF01571">
    <property type="entry name" value="GCV_T"/>
    <property type="match status" value="1"/>
</dbReference>
<dbReference type="EMBL" id="CP036274">
    <property type="protein sequence ID" value="QDU28385.1"/>
    <property type="molecule type" value="Genomic_DNA"/>
</dbReference>
<dbReference type="GO" id="GO:0004047">
    <property type="term" value="F:aminomethyltransferase activity"/>
    <property type="evidence" value="ECO:0007669"/>
    <property type="project" value="UniProtKB-EC"/>
</dbReference>
<dbReference type="OrthoDB" id="9796287at2"/>
<organism evidence="4 5">
    <name type="scientific">Anatilimnocola aggregata</name>
    <dbReference type="NCBI Taxonomy" id="2528021"/>
    <lineage>
        <taxon>Bacteria</taxon>
        <taxon>Pseudomonadati</taxon>
        <taxon>Planctomycetota</taxon>
        <taxon>Planctomycetia</taxon>
        <taxon>Pirellulales</taxon>
        <taxon>Pirellulaceae</taxon>
        <taxon>Anatilimnocola</taxon>
    </lineage>
</organism>
<dbReference type="PANTHER" id="PTHR22602">
    <property type="entry name" value="TRANSFERASE CAF17, MITOCHONDRIAL-RELATED"/>
    <property type="match status" value="1"/>
</dbReference>
<feature type="domain" description="Aminomethyltransferase C-terminal" evidence="3">
    <location>
        <begin position="251"/>
        <end position="313"/>
    </location>
</feature>